<evidence type="ECO:0000256" key="1">
    <source>
        <dbReference type="SAM" id="MobiDB-lite"/>
    </source>
</evidence>
<dbReference type="EMBL" id="CM001752">
    <property type="protein sequence ID" value="KJB82197.1"/>
    <property type="molecule type" value="Genomic_DNA"/>
</dbReference>
<protein>
    <recommendedName>
        <fullName evidence="5">Dehydrin</fullName>
    </recommendedName>
</protein>
<feature type="chain" id="PRO_5012520119" description="Dehydrin" evidence="2">
    <location>
        <begin position="16"/>
        <end position="117"/>
    </location>
</feature>
<dbReference type="PROSITE" id="PS00823">
    <property type="entry name" value="DEHYDRIN_2"/>
    <property type="match status" value="1"/>
</dbReference>
<dbReference type="Gramene" id="KJB82197">
    <property type="protein sequence ID" value="KJB82197"/>
    <property type="gene ID" value="B456_013G180700"/>
</dbReference>
<accession>A0A0D2SG97</accession>
<evidence type="ECO:0000313" key="4">
    <source>
        <dbReference type="Proteomes" id="UP000032304"/>
    </source>
</evidence>
<proteinExistence type="predicted"/>
<keyword evidence="2" id="KW-0732">Signal</keyword>
<dbReference type="InterPro" id="IPR030513">
    <property type="entry name" value="Dehydrin_CS"/>
</dbReference>
<name>A0A0D2SG97_GOSRA</name>
<evidence type="ECO:0000256" key="2">
    <source>
        <dbReference type="SAM" id="SignalP"/>
    </source>
</evidence>
<dbReference type="Proteomes" id="UP000032304">
    <property type="component" value="Chromosome 13"/>
</dbReference>
<reference evidence="3 4" key="1">
    <citation type="journal article" date="2012" name="Nature">
        <title>Repeated polyploidization of Gossypium genomes and the evolution of spinnable cotton fibres.</title>
        <authorList>
            <person name="Paterson A.H."/>
            <person name="Wendel J.F."/>
            <person name="Gundlach H."/>
            <person name="Guo H."/>
            <person name="Jenkins J."/>
            <person name="Jin D."/>
            <person name="Llewellyn D."/>
            <person name="Showmaker K.C."/>
            <person name="Shu S."/>
            <person name="Udall J."/>
            <person name="Yoo M.J."/>
            <person name="Byers R."/>
            <person name="Chen W."/>
            <person name="Doron-Faigenboim A."/>
            <person name="Duke M.V."/>
            <person name="Gong L."/>
            <person name="Grimwood J."/>
            <person name="Grover C."/>
            <person name="Grupp K."/>
            <person name="Hu G."/>
            <person name="Lee T.H."/>
            <person name="Li J."/>
            <person name="Lin L."/>
            <person name="Liu T."/>
            <person name="Marler B.S."/>
            <person name="Page J.T."/>
            <person name="Roberts A.W."/>
            <person name="Romanel E."/>
            <person name="Sanders W.S."/>
            <person name="Szadkowski E."/>
            <person name="Tan X."/>
            <person name="Tang H."/>
            <person name="Xu C."/>
            <person name="Wang J."/>
            <person name="Wang Z."/>
            <person name="Zhang D."/>
            <person name="Zhang L."/>
            <person name="Ashrafi H."/>
            <person name="Bedon F."/>
            <person name="Bowers J.E."/>
            <person name="Brubaker C.L."/>
            <person name="Chee P.W."/>
            <person name="Das S."/>
            <person name="Gingle A.R."/>
            <person name="Haigler C.H."/>
            <person name="Harker D."/>
            <person name="Hoffmann L.V."/>
            <person name="Hovav R."/>
            <person name="Jones D.C."/>
            <person name="Lemke C."/>
            <person name="Mansoor S."/>
            <person name="ur Rahman M."/>
            <person name="Rainville L.N."/>
            <person name="Rambani A."/>
            <person name="Reddy U.K."/>
            <person name="Rong J.K."/>
            <person name="Saranga Y."/>
            <person name="Scheffler B.E."/>
            <person name="Scheffler J.A."/>
            <person name="Stelly D.M."/>
            <person name="Triplett B.A."/>
            <person name="Van Deynze A."/>
            <person name="Vaslin M.F."/>
            <person name="Waghmare V.N."/>
            <person name="Walford S.A."/>
            <person name="Wright R.J."/>
            <person name="Zaki E.A."/>
            <person name="Zhang T."/>
            <person name="Dennis E.S."/>
            <person name="Mayer K.F."/>
            <person name="Peterson D.G."/>
            <person name="Rokhsar D.S."/>
            <person name="Wang X."/>
            <person name="Schmutz J."/>
        </authorList>
    </citation>
    <scope>NUCLEOTIDE SEQUENCE [LARGE SCALE GENOMIC DNA]</scope>
</reference>
<organism evidence="3 4">
    <name type="scientific">Gossypium raimondii</name>
    <name type="common">Peruvian cotton</name>
    <name type="synonym">Gossypium klotzschianum subsp. raimondii</name>
    <dbReference type="NCBI Taxonomy" id="29730"/>
    <lineage>
        <taxon>Eukaryota</taxon>
        <taxon>Viridiplantae</taxon>
        <taxon>Streptophyta</taxon>
        <taxon>Embryophyta</taxon>
        <taxon>Tracheophyta</taxon>
        <taxon>Spermatophyta</taxon>
        <taxon>Magnoliopsida</taxon>
        <taxon>eudicotyledons</taxon>
        <taxon>Gunneridae</taxon>
        <taxon>Pentapetalae</taxon>
        <taxon>rosids</taxon>
        <taxon>malvids</taxon>
        <taxon>Malvales</taxon>
        <taxon>Malvaceae</taxon>
        <taxon>Malvoideae</taxon>
        <taxon>Gossypium</taxon>
    </lineage>
</organism>
<keyword evidence="4" id="KW-1185">Reference proteome</keyword>
<gene>
    <name evidence="3" type="ORF">B456_013G180700</name>
</gene>
<dbReference type="AlphaFoldDB" id="A0A0D2SG97"/>
<feature type="signal peptide" evidence="2">
    <location>
        <begin position="1"/>
        <end position="15"/>
    </location>
</feature>
<feature type="region of interest" description="Disordered" evidence="1">
    <location>
        <begin position="67"/>
        <end position="117"/>
    </location>
</feature>
<evidence type="ECO:0000313" key="3">
    <source>
        <dbReference type="EMBL" id="KJB82197.1"/>
    </source>
</evidence>
<sequence length="117" mass="13361">MLPMFRLHTLAGSFSCSLLVQHILFLQKNINKDASMELLDFSQGFSGTHFKGKSSSFQKKLGFLKSGKEGSKNLQNDKKQKGETKEKKRFLEKIKEKIPGYHSKTEDEKEKETTAPH</sequence>
<evidence type="ECO:0008006" key="5">
    <source>
        <dbReference type="Google" id="ProtNLM"/>
    </source>
</evidence>